<evidence type="ECO:0000256" key="3">
    <source>
        <dbReference type="ARBA" id="ARBA00022622"/>
    </source>
</evidence>
<proteinExistence type="predicted"/>
<dbReference type="GO" id="GO:0004099">
    <property type="term" value="F:chitin deacetylase activity"/>
    <property type="evidence" value="ECO:0007669"/>
    <property type="project" value="UniProtKB-EC"/>
</dbReference>
<keyword evidence="3" id="KW-0336">GPI-anchor</keyword>
<keyword evidence="11" id="KW-0732">Signal</keyword>
<comment type="cofactor">
    <cofactor evidence="1">
        <name>Co(2+)</name>
        <dbReference type="ChEBI" id="CHEBI:48828"/>
    </cofactor>
</comment>
<evidence type="ECO:0000256" key="7">
    <source>
        <dbReference type="ARBA" id="ARBA00023288"/>
    </source>
</evidence>
<organism evidence="13 14">
    <name type="scientific">Tilletia horrida</name>
    <dbReference type="NCBI Taxonomy" id="155126"/>
    <lineage>
        <taxon>Eukaryota</taxon>
        <taxon>Fungi</taxon>
        <taxon>Dikarya</taxon>
        <taxon>Basidiomycota</taxon>
        <taxon>Ustilaginomycotina</taxon>
        <taxon>Exobasidiomycetes</taxon>
        <taxon>Tilletiales</taxon>
        <taxon>Tilletiaceae</taxon>
        <taxon>Tilletia</taxon>
    </lineage>
</organism>
<dbReference type="Proteomes" id="UP001176517">
    <property type="component" value="Unassembled WGS sequence"/>
</dbReference>
<keyword evidence="3" id="KW-0472">Membrane</keyword>
<dbReference type="GO" id="GO:0000272">
    <property type="term" value="P:polysaccharide catabolic process"/>
    <property type="evidence" value="ECO:0007669"/>
    <property type="project" value="UniProtKB-KW"/>
</dbReference>
<comment type="catalytic activity">
    <reaction evidence="10">
        <text>[(1-&gt;4)-N-acetyl-beta-D-glucosaminyl](n) + n H2O = chitosan + n acetate</text>
        <dbReference type="Rhea" id="RHEA:10464"/>
        <dbReference type="Rhea" id="RHEA-COMP:9593"/>
        <dbReference type="Rhea" id="RHEA-COMP:9597"/>
        <dbReference type="ChEBI" id="CHEBI:15377"/>
        <dbReference type="ChEBI" id="CHEBI:17029"/>
        <dbReference type="ChEBI" id="CHEBI:30089"/>
        <dbReference type="ChEBI" id="CHEBI:57704"/>
        <dbReference type="EC" id="3.5.1.41"/>
    </reaction>
    <physiologicalReaction direction="left-to-right" evidence="10">
        <dbReference type="Rhea" id="RHEA:10465"/>
    </physiologicalReaction>
</comment>
<evidence type="ECO:0000256" key="4">
    <source>
        <dbReference type="ARBA" id="ARBA00023024"/>
    </source>
</evidence>
<evidence type="ECO:0000256" key="10">
    <source>
        <dbReference type="ARBA" id="ARBA00048494"/>
    </source>
</evidence>
<dbReference type="PANTHER" id="PTHR10587">
    <property type="entry name" value="GLYCOSYL TRANSFERASE-RELATED"/>
    <property type="match status" value="1"/>
</dbReference>
<keyword evidence="4" id="KW-0146">Chitin degradation</keyword>
<comment type="subcellular location">
    <subcellularLocation>
        <location evidence="2">Cell membrane</location>
        <topology evidence="2">Lipid-anchor</topology>
        <topology evidence="2">GPI-anchor</topology>
    </subcellularLocation>
</comment>
<dbReference type="PROSITE" id="PS51677">
    <property type="entry name" value="NODB"/>
    <property type="match status" value="1"/>
</dbReference>
<dbReference type="PANTHER" id="PTHR10587:SF135">
    <property type="entry name" value="CHITIN DEACETYLASE 3"/>
    <property type="match status" value="1"/>
</dbReference>
<keyword evidence="3" id="KW-0325">Glycoprotein</keyword>
<dbReference type="Pfam" id="PF01522">
    <property type="entry name" value="Polysacc_deac_1"/>
    <property type="match status" value="1"/>
</dbReference>
<dbReference type="InterPro" id="IPR002509">
    <property type="entry name" value="NODB_dom"/>
</dbReference>
<evidence type="ECO:0000256" key="8">
    <source>
        <dbReference type="ARBA" id="ARBA00023326"/>
    </source>
</evidence>
<evidence type="ECO:0000256" key="1">
    <source>
        <dbReference type="ARBA" id="ARBA00001941"/>
    </source>
</evidence>
<sequence length="380" mass="41026">MLATIPLFFSLALALMAASANCAETFQQGGITWKRSSTNQTYPPAWLTAPASSNKPEWLKALNAALKDGRIPNIPPSALLNGRPTYPAGIPDPCNWSLTNCQGKHDIYTAPDGYMGIQFDDGPTPATPQLNDFLHKNHVGATHFMIGSNILLHPAEFEATFQMANQHIAVHTWSHNLSTTLTNEEMLAELGWTMQIIFDKSGKIPSWWRAPMGDLDDRIRAIASEVFGLTAVNWNYDAKDWCMEAGGATDCPGANPGNDSASILSYIDKTVALAPKSPGMIMLEHEVTNFSVNAFIHHTWPGVAKYGWKTDHIAGLFGLPWYANSLNNTSPNSDKTSLVAQSSGAQSSLGTAKGSAGQIGGPPPSCFLVFVILLALLNIM</sequence>
<keyword evidence="6" id="KW-0170">Cobalt</keyword>
<evidence type="ECO:0000313" key="14">
    <source>
        <dbReference type="Proteomes" id="UP001176517"/>
    </source>
</evidence>
<accession>A0AAN6GTX4</accession>
<evidence type="ECO:0000256" key="2">
    <source>
        <dbReference type="ARBA" id="ARBA00004609"/>
    </source>
</evidence>
<dbReference type="AlphaFoldDB" id="A0AAN6GTX4"/>
<dbReference type="EC" id="3.5.1.41" evidence="9"/>
<dbReference type="SUPFAM" id="SSF88713">
    <property type="entry name" value="Glycoside hydrolase/deacetylase"/>
    <property type="match status" value="1"/>
</dbReference>
<evidence type="ECO:0000256" key="6">
    <source>
        <dbReference type="ARBA" id="ARBA00023285"/>
    </source>
</evidence>
<evidence type="ECO:0000313" key="13">
    <source>
        <dbReference type="EMBL" id="KAK0556023.1"/>
    </source>
</evidence>
<evidence type="ECO:0000256" key="5">
    <source>
        <dbReference type="ARBA" id="ARBA00023277"/>
    </source>
</evidence>
<protein>
    <recommendedName>
        <fullName evidence="9">chitin deacetylase</fullName>
        <ecNumber evidence="9">3.5.1.41</ecNumber>
    </recommendedName>
</protein>
<reference evidence="13" key="1">
    <citation type="journal article" date="2023" name="PhytoFront">
        <title>Draft Genome Resources of Seven Strains of Tilletia horrida, Causal Agent of Kernel Smut of Rice.</title>
        <authorList>
            <person name="Khanal S."/>
            <person name="Antony Babu S."/>
            <person name="Zhou X.G."/>
        </authorList>
    </citation>
    <scope>NUCLEOTIDE SEQUENCE</scope>
    <source>
        <strain evidence="13">TX6</strain>
    </source>
</reference>
<dbReference type="GO" id="GO:0005886">
    <property type="term" value="C:plasma membrane"/>
    <property type="evidence" value="ECO:0007669"/>
    <property type="project" value="UniProtKB-SubCell"/>
</dbReference>
<feature type="signal peptide" evidence="11">
    <location>
        <begin position="1"/>
        <end position="22"/>
    </location>
</feature>
<keyword evidence="7" id="KW-0449">Lipoprotein</keyword>
<dbReference type="EMBL" id="JAPDMZ010000021">
    <property type="protein sequence ID" value="KAK0556023.1"/>
    <property type="molecule type" value="Genomic_DNA"/>
</dbReference>
<comment type="caution">
    <text evidence="13">The sequence shown here is derived from an EMBL/GenBank/DDBJ whole genome shotgun (WGS) entry which is preliminary data.</text>
</comment>
<keyword evidence="8" id="KW-0624">Polysaccharide degradation</keyword>
<name>A0AAN6GTX4_9BASI</name>
<dbReference type="Gene3D" id="3.20.20.370">
    <property type="entry name" value="Glycoside hydrolase/deacetylase"/>
    <property type="match status" value="1"/>
</dbReference>
<gene>
    <name evidence="13" type="ORF">OC846_001459</name>
</gene>
<feature type="chain" id="PRO_5042869276" description="chitin deacetylase" evidence="11">
    <location>
        <begin position="23"/>
        <end position="380"/>
    </location>
</feature>
<feature type="domain" description="NodB homology" evidence="12">
    <location>
        <begin position="113"/>
        <end position="311"/>
    </location>
</feature>
<keyword evidence="5" id="KW-0119">Carbohydrate metabolism</keyword>
<dbReference type="InterPro" id="IPR050248">
    <property type="entry name" value="Polysacc_deacetylase_ArnD"/>
</dbReference>
<evidence type="ECO:0000256" key="9">
    <source>
        <dbReference type="ARBA" id="ARBA00024056"/>
    </source>
</evidence>
<evidence type="ECO:0000259" key="12">
    <source>
        <dbReference type="PROSITE" id="PS51677"/>
    </source>
</evidence>
<dbReference type="GO" id="GO:0009272">
    <property type="term" value="P:fungal-type cell wall biogenesis"/>
    <property type="evidence" value="ECO:0007669"/>
    <property type="project" value="UniProtKB-ARBA"/>
</dbReference>
<dbReference type="GO" id="GO:0006032">
    <property type="term" value="P:chitin catabolic process"/>
    <property type="evidence" value="ECO:0007669"/>
    <property type="project" value="UniProtKB-KW"/>
</dbReference>
<keyword evidence="14" id="KW-1185">Reference proteome</keyword>
<dbReference type="InterPro" id="IPR011330">
    <property type="entry name" value="Glyco_hydro/deAcase_b/a-brl"/>
</dbReference>
<dbReference type="GO" id="GO:0098552">
    <property type="term" value="C:side of membrane"/>
    <property type="evidence" value="ECO:0007669"/>
    <property type="project" value="UniProtKB-KW"/>
</dbReference>
<evidence type="ECO:0000256" key="11">
    <source>
        <dbReference type="SAM" id="SignalP"/>
    </source>
</evidence>